<keyword evidence="12" id="KW-1185">Reference proteome</keyword>
<evidence type="ECO:0000256" key="3">
    <source>
        <dbReference type="ARBA" id="ARBA00022490"/>
    </source>
</evidence>
<dbReference type="InterPro" id="IPR006849">
    <property type="entry name" value="Elp1"/>
</dbReference>
<feature type="compositionally biased region" description="Low complexity" evidence="6">
    <location>
        <begin position="990"/>
        <end position="1004"/>
    </location>
</feature>
<dbReference type="InterPro" id="IPR056169">
    <property type="entry name" value="HB_ELP1"/>
</dbReference>
<protein>
    <recommendedName>
        <fullName evidence="5">Elongator complex protein 1</fullName>
    </recommendedName>
</protein>
<feature type="domain" description="ELP1 first N-terminal beta-propeller" evidence="7">
    <location>
        <begin position="1"/>
        <end position="329"/>
    </location>
</feature>
<evidence type="ECO:0000256" key="5">
    <source>
        <dbReference type="PIRNR" id="PIRNR017233"/>
    </source>
</evidence>
<comment type="subcellular location">
    <subcellularLocation>
        <location evidence="5">Cytoplasm</location>
    </subcellularLocation>
    <subcellularLocation>
        <location evidence="5">Nucleus</location>
    </subcellularLocation>
</comment>
<dbReference type="EMBL" id="JANEYF010003319">
    <property type="protein sequence ID" value="KAJ8937402.1"/>
    <property type="molecule type" value="Genomic_DNA"/>
</dbReference>
<dbReference type="SUPFAM" id="SSF50978">
    <property type="entry name" value="WD40 repeat-like"/>
    <property type="match status" value="1"/>
</dbReference>
<name>A0AAV8XEP2_9CUCU</name>
<dbReference type="GO" id="GO:0002926">
    <property type="term" value="P:tRNA wobble base 5-methoxycarbonylmethyl-2-thiouridinylation"/>
    <property type="evidence" value="ECO:0007669"/>
    <property type="project" value="TreeGrafter"/>
</dbReference>
<feature type="domain" description="ELP1 alpha-solenoid" evidence="9">
    <location>
        <begin position="610"/>
        <end position="680"/>
    </location>
</feature>
<dbReference type="PIRSF" id="PIRSF017233">
    <property type="entry name" value="IKAP"/>
    <property type="match status" value="1"/>
</dbReference>
<dbReference type="PANTHER" id="PTHR12747:SF0">
    <property type="entry name" value="ELONGATOR COMPLEX PROTEIN 1"/>
    <property type="match status" value="1"/>
</dbReference>
<keyword evidence="3 5" id="KW-0963">Cytoplasm</keyword>
<evidence type="ECO:0000259" key="7">
    <source>
        <dbReference type="Pfam" id="PF04762"/>
    </source>
</evidence>
<dbReference type="InterPro" id="IPR036322">
    <property type="entry name" value="WD40_repeat_dom_sf"/>
</dbReference>
<dbReference type="Pfam" id="PF23936">
    <property type="entry name" value="HB_ELP1"/>
    <property type="match status" value="1"/>
</dbReference>
<dbReference type="Pfam" id="PF04762">
    <property type="entry name" value="Beta-prop_ELP1_1st"/>
    <property type="match status" value="1"/>
</dbReference>
<feature type="region of interest" description="Disordered" evidence="6">
    <location>
        <begin position="990"/>
        <end position="1018"/>
    </location>
</feature>
<organism evidence="11 12">
    <name type="scientific">Rhamnusium bicolor</name>
    <dbReference type="NCBI Taxonomy" id="1586634"/>
    <lineage>
        <taxon>Eukaryota</taxon>
        <taxon>Metazoa</taxon>
        <taxon>Ecdysozoa</taxon>
        <taxon>Arthropoda</taxon>
        <taxon>Hexapoda</taxon>
        <taxon>Insecta</taxon>
        <taxon>Pterygota</taxon>
        <taxon>Neoptera</taxon>
        <taxon>Endopterygota</taxon>
        <taxon>Coleoptera</taxon>
        <taxon>Polyphaga</taxon>
        <taxon>Cucujiformia</taxon>
        <taxon>Chrysomeloidea</taxon>
        <taxon>Cerambycidae</taxon>
        <taxon>Lepturinae</taxon>
        <taxon>Rhagiini</taxon>
        <taxon>Rhamnusium</taxon>
    </lineage>
</organism>
<evidence type="ECO:0000259" key="10">
    <source>
        <dbReference type="Pfam" id="PF23936"/>
    </source>
</evidence>
<dbReference type="InterPro" id="IPR056164">
    <property type="entry name" value="Beta-prop_ELP1_1st"/>
</dbReference>
<comment type="caution">
    <text evidence="11">The sequence shown here is derived from an EMBL/GenBank/DDBJ whole genome shotgun (WGS) entry which is preliminary data.</text>
</comment>
<accession>A0AAV8XEP2</accession>
<gene>
    <name evidence="11" type="ORF">NQ314_011888</name>
</gene>
<dbReference type="Pfam" id="PF23797">
    <property type="entry name" value="Beta-prop_ELP1_2nd"/>
    <property type="match status" value="1"/>
</dbReference>
<evidence type="ECO:0000256" key="1">
    <source>
        <dbReference type="ARBA" id="ARBA00005043"/>
    </source>
</evidence>
<evidence type="ECO:0000259" key="9">
    <source>
        <dbReference type="Pfam" id="PF23925"/>
    </source>
</evidence>
<feature type="domain" description="ELP1 N-terminal second beta-propeller" evidence="8">
    <location>
        <begin position="405"/>
        <end position="584"/>
    </location>
</feature>
<dbReference type="GO" id="GO:0005829">
    <property type="term" value="C:cytosol"/>
    <property type="evidence" value="ECO:0007669"/>
    <property type="project" value="TreeGrafter"/>
</dbReference>
<feature type="domain" description="ELP1 three-helical bundle" evidence="10">
    <location>
        <begin position="952"/>
        <end position="1088"/>
    </location>
</feature>
<comment type="pathway">
    <text evidence="1">tRNA modification; 5-methoxycarbonylmethyl-2-thiouridine-tRNA biosynthesis.</text>
</comment>
<evidence type="ECO:0000256" key="6">
    <source>
        <dbReference type="SAM" id="MobiDB-lite"/>
    </source>
</evidence>
<dbReference type="PANTHER" id="PTHR12747">
    <property type="entry name" value="ELONGATOR COMPLEX PROTEIN 1"/>
    <property type="match status" value="1"/>
</dbReference>
<evidence type="ECO:0000256" key="2">
    <source>
        <dbReference type="ARBA" id="ARBA00006086"/>
    </source>
</evidence>
<dbReference type="GO" id="GO:0005634">
    <property type="term" value="C:nucleus"/>
    <property type="evidence" value="ECO:0007669"/>
    <property type="project" value="UniProtKB-SubCell"/>
</dbReference>
<evidence type="ECO:0000313" key="11">
    <source>
        <dbReference type="EMBL" id="KAJ8937402.1"/>
    </source>
</evidence>
<keyword evidence="5" id="KW-0539">Nucleus</keyword>
<evidence type="ECO:0000313" key="12">
    <source>
        <dbReference type="Proteomes" id="UP001162156"/>
    </source>
</evidence>
<sequence>MDNLEELGCHFVRTNEQEYGKTVACAVSEEITCFITENNYLCVCEQDKLENIGLATEIIEDDNLKYIRFLAMHNVIFVASSYQLLVFERNLQSHTNHSIQSPIAELAWNPTETLLVVISKNEEVVLYSYSRDSMFEIKSTIKLNADVPNSLYVGWGSENTQFLGPKSRQLKEKVVVTQIPIEYGPPTVSWRGNGQQFVVNYYENGQRFIKVFSNDLSPLNMSEKYINLLEPVCMVLGQCIACSAIRNNVNTIVIFEKNCKVKLNFEVPENKGQIKKIQCHPDMNLLAVYSLDEDECGYINIYLYTNGKWKLKQQLYFPSNRKVRGFDWANMHEPLFTVCRLVVFTSENVEFHSFRFVMNRCPSTALAAVVSDHVRPFNRVLFHPKKLLCVLLDSKLQAVVIDVKHFSKLLSSDELDLKNNLCFHSITWNEKNLITICMEYDHLEEQMIIKESSNVVLQIQMLERTTRTSTLRFPYSDTNSLISYKNFEDNVFKFFYLTKKVVNINNSEVELDFALSSNRELYVNEKMVCSGITSYFVFQNYLVLTTVNCRLHCIRLEQDYNLLYDKLDLTKIYSREIEQGARIVSNNNGKPPQIILQLPRGNLESNGCRLITIDVVENLLSEDKWKAAVDLMRTERLNWNLLVDLNPERFSEHIEDFVKAAEYCSLLTNIVSDFNSIDNACDICLPDFAKPSCDKTSIIKKILEYLISTDMQNKSLCKRALHSLLIKEDIKDVLNATYSLYNLDFVLFVYQNSVIDPKQYEPIIERLKHLSPVGLRYEMSLKAQDVKNAVKYILRYNHFTNSDLESFIVMHKLEDVAYNSLPCDSKYFELVTMLYAKKLSRQQNYAEAGLILKRVGLLSQALEEYKKALDWVEILGLLAILEYEEHQKKDILYDLSNQLVKVHRIDEAVLVLEHYNNDYRRAIEVLVEHKEFKRAIMLAKRHKATDILEHLSNTLISLQIIRHEKKLKLEDASLGICDGEDDLFSETGSTISSLNSSRATSRSRGSMMSSKNRRKEERKKIDLREGGYYEDIALIRVLYVLYKTVFALGNEVREVCLIVEHKNRTLCQHLHEKLSLLHDNMIKQIPEIWPEVFVNPPGIIDNTIMSIIQNKSDLDPKYCVPPSKDTLNLDWKLKIFL</sequence>
<reference evidence="11" key="1">
    <citation type="journal article" date="2023" name="Insect Mol. Biol.">
        <title>Genome sequencing provides insights into the evolution of gene families encoding plant cell wall-degrading enzymes in longhorned beetles.</title>
        <authorList>
            <person name="Shin N.R."/>
            <person name="Okamura Y."/>
            <person name="Kirsch R."/>
            <person name="Pauchet Y."/>
        </authorList>
    </citation>
    <scope>NUCLEOTIDE SEQUENCE</scope>
    <source>
        <strain evidence="11">RBIC_L_NR</strain>
    </source>
</reference>
<proteinExistence type="inferred from homology"/>
<evidence type="ECO:0000256" key="4">
    <source>
        <dbReference type="ARBA" id="ARBA00022694"/>
    </source>
</evidence>
<dbReference type="Proteomes" id="UP001162156">
    <property type="component" value="Unassembled WGS sequence"/>
</dbReference>
<evidence type="ECO:0000259" key="8">
    <source>
        <dbReference type="Pfam" id="PF23797"/>
    </source>
</evidence>
<comment type="function">
    <text evidence="5">Component of the elongator complex which is required for multiple tRNA modifications, including mcm5U (5-methoxycarbonylmethyl uridine), mcm5s2U (5-methoxycarbonylmethyl-2-thiouridine), and ncm5U (5-carbamoylmethyl uridine). The elongator complex catalyzes formation of carboxymethyluridine in the wobble base at position 34 in tRNAs.</text>
</comment>
<comment type="similarity">
    <text evidence="2 5">Belongs to the ELP1/IKA1 family.</text>
</comment>
<dbReference type="GO" id="GO:0033588">
    <property type="term" value="C:elongator holoenzyme complex"/>
    <property type="evidence" value="ECO:0007669"/>
    <property type="project" value="InterPro"/>
</dbReference>
<dbReference type="AlphaFoldDB" id="A0AAV8XEP2"/>
<dbReference type="InterPro" id="IPR056167">
    <property type="entry name" value="A-sol_ELP1"/>
</dbReference>
<dbReference type="GO" id="GO:0000049">
    <property type="term" value="F:tRNA binding"/>
    <property type="evidence" value="ECO:0007669"/>
    <property type="project" value="TreeGrafter"/>
</dbReference>
<dbReference type="Pfam" id="PF23925">
    <property type="entry name" value="A-sol_ELP1"/>
    <property type="match status" value="1"/>
</dbReference>
<dbReference type="InterPro" id="IPR056165">
    <property type="entry name" value="Beta-prop_ELP1_2nd"/>
</dbReference>
<keyword evidence="4" id="KW-0819">tRNA processing</keyword>